<accession>A0ABU3NZ18</accession>
<evidence type="ECO:0000256" key="8">
    <source>
        <dbReference type="SAM" id="Phobius"/>
    </source>
</evidence>
<name>A0ABU3NZ18_9FIRM</name>
<dbReference type="RefSeq" id="WP_413780538.1">
    <property type="nucleotide sequence ID" value="NZ_JAUOZS010000001.1"/>
</dbReference>
<feature type="transmembrane region" description="Helical" evidence="8">
    <location>
        <begin position="12"/>
        <end position="31"/>
    </location>
</feature>
<evidence type="ECO:0000256" key="7">
    <source>
        <dbReference type="ARBA" id="ARBA00023136"/>
    </source>
</evidence>
<gene>
    <name evidence="9" type="ORF">Q4T40_12400</name>
</gene>
<organism evidence="9 10">
    <name type="scientific">Anaeroselena agilis</name>
    <dbReference type="NCBI Taxonomy" id="3063788"/>
    <lineage>
        <taxon>Bacteria</taxon>
        <taxon>Bacillati</taxon>
        <taxon>Bacillota</taxon>
        <taxon>Negativicutes</taxon>
        <taxon>Acetonemataceae</taxon>
        <taxon>Anaeroselena</taxon>
    </lineage>
</organism>
<sequence>MTGYRPGRMGVAEGVVLVFISGITPLFLSIWSIVIERSATGGWLTPLITGPSALAMVFVLIYILDRVPGDLYDVAVRLLGKAAGNLLTALLILVFFGNCVLQLRQYSENTLLTALPYLDIAVAMGWFALMAAIAVCIGIESLARAAKIVLTFGMAGFALILLALYERFDIHNVMPWLGSGLPVVKIGFGTTGVFLGTFILAILAPSFQNTRTLKQAAVIGVALGTTVRTVTLFVYTGVFSVAVGTEKLLPFFELTRLVYLNRFVQRIESFFILIWAFYGMTIIAFFLFLAVYLSARLFGLPSVRPLVFPLAIIAVELAMLIPDAATTNHLTLMLEGTIQTYVAFGLPLILLAAWRLRGGRGGGNEA</sequence>
<evidence type="ECO:0000256" key="1">
    <source>
        <dbReference type="ARBA" id="ARBA00004141"/>
    </source>
</evidence>
<comment type="caution">
    <text evidence="9">The sequence shown here is derived from an EMBL/GenBank/DDBJ whole genome shotgun (WGS) entry which is preliminary data.</text>
</comment>
<keyword evidence="10" id="KW-1185">Reference proteome</keyword>
<feature type="transmembrane region" description="Helical" evidence="8">
    <location>
        <begin position="185"/>
        <end position="204"/>
    </location>
</feature>
<dbReference type="EMBL" id="JAUOZS010000001">
    <property type="protein sequence ID" value="MDT8902048.1"/>
    <property type="molecule type" value="Genomic_DNA"/>
</dbReference>
<evidence type="ECO:0000256" key="6">
    <source>
        <dbReference type="ARBA" id="ARBA00022989"/>
    </source>
</evidence>
<feature type="transmembrane region" description="Helical" evidence="8">
    <location>
        <begin position="270"/>
        <end position="294"/>
    </location>
</feature>
<feature type="transmembrane region" description="Helical" evidence="8">
    <location>
        <begin position="115"/>
        <end position="139"/>
    </location>
</feature>
<keyword evidence="4" id="KW-0309">Germination</keyword>
<keyword evidence="3" id="KW-0813">Transport</keyword>
<feature type="transmembrane region" description="Helical" evidence="8">
    <location>
        <begin position="338"/>
        <end position="356"/>
    </location>
</feature>
<evidence type="ECO:0000256" key="5">
    <source>
        <dbReference type="ARBA" id="ARBA00022692"/>
    </source>
</evidence>
<keyword evidence="6 8" id="KW-1133">Transmembrane helix</keyword>
<dbReference type="InterPro" id="IPR004761">
    <property type="entry name" value="Spore_GerAB"/>
</dbReference>
<evidence type="ECO:0000256" key="3">
    <source>
        <dbReference type="ARBA" id="ARBA00022448"/>
    </source>
</evidence>
<dbReference type="PANTHER" id="PTHR34975:SF2">
    <property type="entry name" value="SPORE GERMINATION PROTEIN A2"/>
    <property type="match status" value="1"/>
</dbReference>
<feature type="transmembrane region" description="Helical" evidence="8">
    <location>
        <begin position="43"/>
        <end position="64"/>
    </location>
</feature>
<protein>
    <submittedName>
        <fullName evidence="9">GerAB/ArcD/ProY family transporter</fullName>
    </submittedName>
</protein>
<feature type="transmembrane region" description="Helical" evidence="8">
    <location>
        <begin position="146"/>
        <end position="165"/>
    </location>
</feature>
<dbReference type="PANTHER" id="PTHR34975">
    <property type="entry name" value="SPORE GERMINATION PROTEIN A2"/>
    <property type="match status" value="1"/>
</dbReference>
<keyword evidence="5 8" id="KW-0812">Transmembrane</keyword>
<dbReference type="Proteomes" id="UP001254848">
    <property type="component" value="Unassembled WGS sequence"/>
</dbReference>
<evidence type="ECO:0000313" key="10">
    <source>
        <dbReference type="Proteomes" id="UP001254848"/>
    </source>
</evidence>
<comment type="subcellular location">
    <subcellularLocation>
        <location evidence="1">Membrane</location>
        <topology evidence="1">Multi-pass membrane protein</topology>
    </subcellularLocation>
</comment>
<proteinExistence type="inferred from homology"/>
<evidence type="ECO:0000313" key="9">
    <source>
        <dbReference type="EMBL" id="MDT8902048.1"/>
    </source>
</evidence>
<evidence type="ECO:0000256" key="4">
    <source>
        <dbReference type="ARBA" id="ARBA00022544"/>
    </source>
</evidence>
<dbReference type="Pfam" id="PF03845">
    <property type="entry name" value="Spore_permease"/>
    <property type="match status" value="1"/>
</dbReference>
<reference evidence="9 10" key="1">
    <citation type="submission" date="2023-07" db="EMBL/GenBank/DDBJ databases">
        <title>The novel representative of Negativicutes class, Anaeroselena agilis gen. nov. sp. nov.</title>
        <authorList>
            <person name="Prokofeva M.I."/>
            <person name="Elcheninov A.G."/>
            <person name="Klyukina A."/>
            <person name="Kublanov I.V."/>
            <person name="Frolov E.N."/>
            <person name="Podosokorskaya O.A."/>
        </authorList>
    </citation>
    <scope>NUCLEOTIDE SEQUENCE [LARGE SCALE GENOMIC DNA]</scope>
    <source>
        <strain evidence="9 10">4137-cl</strain>
    </source>
</reference>
<feature type="transmembrane region" description="Helical" evidence="8">
    <location>
        <begin position="216"/>
        <end position="243"/>
    </location>
</feature>
<feature type="transmembrane region" description="Helical" evidence="8">
    <location>
        <begin position="85"/>
        <end position="103"/>
    </location>
</feature>
<feature type="transmembrane region" description="Helical" evidence="8">
    <location>
        <begin position="306"/>
        <end position="326"/>
    </location>
</feature>
<keyword evidence="7 8" id="KW-0472">Membrane</keyword>
<comment type="similarity">
    <text evidence="2">Belongs to the amino acid-polyamine-organocation (APC) superfamily. Spore germination protein (SGP) (TC 2.A.3.9) family.</text>
</comment>
<evidence type="ECO:0000256" key="2">
    <source>
        <dbReference type="ARBA" id="ARBA00007998"/>
    </source>
</evidence>